<gene>
    <name evidence="7" type="ORF">SLEP1_g35429</name>
</gene>
<evidence type="ECO:0000259" key="6">
    <source>
        <dbReference type="PROSITE" id="PS51005"/>
    </source>
</evidence>
<dbReference type="PANTHER" id="PTHR31719">
    <property type="entry name" value="NAC TRANSCRIPTION FACTOR 56"/>
    <property type="match status" value="1"/>
</dbReference>
<dbReference type="Pfam" id="PF02365">
    <property type="entry name" value="NAM"/>
    <property type="match status" value="1"/>
</dbReference>
<dbReference type="Gene3D" id="2.170.150.80">
    <property type="entry name" value="NAC domain"/>
    <property type="match status" value="1"/>
</dbReference>
<evidence type="ECO:0000256" key="3">
    <source>
        <dbReference type="ARBA" id="ARBA00023163"/>
    </source>
</evidence>
<evidence type="ECO:0000313" key="8">
    <source>
        <dbReference type="Proteomes" id="UP001054252"/>
    </source>
</evidence>
<sequence>MDMEKGGYVVNGGIRIPVGYRFYPTDEELVTHYLTRKNLGLPLPASVIPELDVFQAAPWSLPGDLKEKYRYFFSNRYDNKSMNVNGNKRKRVSPSGFWKTIGKERLIVASGRNQPVGMKRTLVFNQGKHSHRASGTRWLMHQYCLLPSTPTLDSAHQMPELFGDWFVYRIFQKKRKAKKHGLITCNLLPNSSCNNINNSPQGFIDFTVDDYSDDCGPPRPSSPSSTEEDLDQEDISFPSYSWMRK</sequence>
<keyword evidence="1" id="KW-0805">Transcription regulation</keyword>
<name>A0AAV5KN87_9ROSI</name>
<keyword evidence="8" id="KW-1185">Reference proteome</keyword>
<comment type="caution">
    <text evidence="7">The sequence shown here is derived from an EMBL/GenBank/DDBJ whole genome shotgun (WGS) entry which is preliminary data.</text>
</comment>
<dbReference type="PROSITE" id="PS51005">
    <property type="entry name" value="NAC"/>
    <property type="match status" value="1"/>
</dbReference>
<dbReference type="Proteomes" id="UP001054252">
    <property type="component" value="Unassembled WGS sequence"/>
</dbReference>
<evidence type="ECO:0000256" key="2">
    <source>
        <dbReference type="ARBA" id="ARBA00023125"/>
    </source>
</evidence>
<dbReference type="AlphaFoldDB" id="A0AAV5KN87"/>
<accession>A0AAV5KN87</accession>
<protein>
    <recommendedName>
        <fullName evidence="6">NAC domain-containing protein</fullName>
    </recommendedName>
</protein>
<dbReference type="GO" id="GO:0006355">
    <property type="term" value="P:regulation of DNA-templated transcription"/>
    <property type="evidence" value="ECO:0007669"/>
    <property type="project" value="InterPro"/>
</dbReference>
<evidence type="ECO:0000256" key="4">
    <source>
        <dbReference type="ARBA" id="ARBA00023242"/>
    </source>
</evidence>
<evidence type="ECO:0000256" key="5">
    <source>
        <dbReference type="SAM" id="MobiDB-lite"/>
    </source>
</evidence>
<dbReference type="SUPFAM" id="SSF101941">
    <property type="entry name" value="NAC domain"/>
    <property type="match status" value="1"/>
</dbReference>
<keyword evidence="2" id="KW-0238">DNA-binding</keyword>
<reference evidence="7 8" key="1">
    <citation type="journal article" date="2021" name="Commun. Biol.">
        <title>The genome of Shorea leprosula (Dipterocarpaceae) highlights the ecological relevance of drought in aseasonal tropical rainforests.</title>
        <authorList>
            <person name="Ng K.K.S."/>
            <person name="Kobayashi M.J."/>
            <person name="Fawcett J.A."/>
            <person name="Hatakeyama M."/>
            <person name="Paape T."/>
            <person name="Ng C.H."/>
            <person name="Ang C.C."/>
            <person name="Tnah L.H."/>
            <person name="Lee C.T."/>
            <person name="Nishiyama T."/>
            <person name="Sese J."/>
            <person name="O'Brien M.J."/>
            <person name="Copetti D."/>
            <person name="Mohd Noor M.I."/>
            <person name="Ong R.C."/>
            <person name="Putra M."/>
            <person name="Sireger I.Z."/>
            <person name="Indrioko S."/>
            <person name="Kosugi Y."/>
            <person name="Izuno A."/>
            <person name="Isagi Y."/>
            <person name="Lee S.L."/>
            <person name="Shimizu K.K."/>
        </authorList>
    </citation>
    <scope>NUCLEOTIDE SEQUENCE [LARGE SCALE GENOMIC DNA]</scope>
    <source>
        <strain evidence="7">214</strain>
    </source>
</reference>
<keyword evidence="3" id="KW-0804">Transcription</keyword>
<feature type="domain" description="NAC" evidence="6">
    <location>
        <begin position="16"/>
        <end position="173"/>
    </location>
</feature>
<dbReference type="PANTHER" id="PTHR31719:SF130">
    <property type="entry name" value="NAC DOMAIN-CONTAINING PROTEIN 18"/>
    <property type="match status" value="1"/>
</dbReference>
<proteinExistence type="predicted"/>
<feature type="region of interest" description="Disordered" evidence="5">
    <location>
        <begin position="210"/>
        <end position="245"/>
    </location>
</feature>
<dbReference type="EMBL" id="BPVZ01000071">
    <property type="protein sequence ID" value="GKV26074.1"/>
    <property type="molecule type" value="Genomic_DNA"/>
</dbReference>
<dbReference type="InterPro" id="IPR036093">
    <property type="entry name" value="NAC_dom_sf"/>
</dbReference>
<dbReference type="GO" id="GO:0003677">
    <property type="term" value="F:DNA binding"/>
    <property type="evidence" value="ECO:0007669"/>
    <property type="project" value="UniProtKB-KW"/>
</dbReference>
<evidence type="ECO:0000256" key="1">
    <source>
        <dbReference type="ARBA" id="ARBA00023015"/>
    </source>
</evidence>
<keyword evidence="4" id="KW-0539">Nucleus</keyword>
<dbReference type="InterPro" id="IPR003441">
    <property type="entry name" value="NAC-dom"/>
</dbReference>
<organism evidence="7 8">
    <name type="scientific">Rubroshorea leprosula</name>
    <dbReference type="NCBI Taxonomy" id="152421"/>
    <lineage>
        <taxon>Eukaryota</taxon>
        <taxon>Viridiplantae</taxon>
        <taxon>Streptophyta</taxon>
        <taxon>Embryophyta</taxon>
        <taxon>Tracheophyta</taxon>
        <taxon>Spermatophyta</taxon>
        <taxon>Magnoliopsida</taxon>
        <taxon>eudicotyledons</taxon>
        <taxon>Gunneridae</taxon>
        <taxon>Pentapetalae</taxon>
        <taxon>rosids</taxon>
        <taxon>malvids</taxon>
        <taxon>Malvales</taxon>
        <taxon>Dipterocarpaceae</taxon>
        <taxon>Rubroshorea</taxon>
    </lineage>
</organism>
<evidence type="ECO:0000313" key="7">
    <source>
        <dbReference type="EMBL" id="GKV26074.1"/>
    </source>
</evidence>